<gene>
    <name evidence="2" type="ORF">ATC1_13417</name>
</gene>
<protein>
    <submittedName>
        <fullName evidence="2">Uncharacterized protein</fullName>
    </submittedName>
</protein>
<organism evidence="2">
    <name type="scientific">Flexilinea flocculi</name>
    <dbReference type="NCBI Taxonomy" id="1678840"/>
    <lineage>
        <taxon>Bacteria</taxon>
        <taxon>Bacillati</taxon>
        <taxon>Chloroflexota</taxon>
        <taxon>Anaerolineae</taxon>
        <taxon>Anaerolineales</taxon>
        <taxon>Anaerolineaceae</taxon>
        <taxon>Flexilinea</taxon>
    </lineage>
</organism>
<keyword evidence="3" id="KW-1185">Reference proteome</keyword>
<sequence length="66" mass="7663">MNDDRQGCFSGLLQLFLVKQVYDWFQKKFGYGNGCFGCGCGCIFVVIFVIIVIGILFKTDFLRFWF</sequence>
<dbReference type="AlphaFoldDB" id="A0A0S7BUG9"/>
<dbReference type="STRING" id="1678840.ATC1_13417"/>
<keyword evidence="1" id="KW-0472">Membrane</keyword>
<feature type="transmembrane region" description="Helical" evidence="1">
    <location>
        <begin position="31"/>
        <end position="57"/>
    </location>
</feature>
<dbReference type="RefSeq" id="WP_062279727.1">
    <property type="nucleotide sequence ID" value="NZ_DF968181.1"/>
</dbReference>
<keyword evidence="1" id="KW-1133">Transmembrane helix</keyword>
<keyword evidence="1" id="KW-0812">Transmembrane</keyword>
<name>A0A0S7BUG9_9CHLR</name>
<evidence type="ECO:0000313" key="3">
    <source>
        <dbReference type="Proteomes" id="UP000053370"/>
    </source>
</evidence>
<dbReference type="EMBL" id="DF968181">
    <property type="protein sequence ID" value="GAP40441.1"/>
    <property type="molecule type" value="Genomic_DNA"/>
</dbReference>
<evidence type="ECO:0000313" key="2">
    <source>
        <dbReference type="EMBL" id="GAP40441.1"/>
    </source>
</evidence>
<evidence type="ECO:0000256" key="1">
    <source>
        <dbReference type="SAM" id="Phobius"/>
    </source>
</evidence>
<dbReference type="Proteomes" id="UP000053370">
    <property type="component" value="Unassembled WGS sequence"/>
</dbReference>
<reference evidence="2" key="1">
    <citation type="journal article" date="2015" name="Genome Announc.">
        <title>Draft Genome Sequence of Anaerolineae Strain TC1, a Novel Isolate from a Methanogenic Wastewater Treatment System.</title>
        <authorList>
            <person name="Matsuura N."/>
            <person name="Tourlousse D.M."/>
            <person name="Sun L."/>
            <person name="Toyonaga M."/>
            <person name="Kuroda K."/>
            <person name="Ohashi A."/>
            <person name="Cruz R."/>
            <person name="Yamaguchi T."/>
            <person name="Sekiguchi Y."/>
        </authorList>
    </citation>
    <scope>NUCLEOTIDE SEQUENCE [LARGE SCALE GENOMIC DNA]</scope>
    <source>
        <strain evidence="2">TC1</strain>
    </source>
</reference>
<accession>A0A0S7BUG9</accession>
<proteinExistence type="predicted"/>